<gene>
    <name evidence="2" type="ORF">COA17_17990</name>
</gene>
<sequence>MRFAYLRNRFVTHAAALIAGAVIAWLALPVWREAVMRWNQRDYGLLVEQCDGAMRDHYQAKMRAADEPSRDTGLALQAGEVGLIVCQDYDLYQKRLVQWGLREDELAQMRLKAIEARAGDLDEVVGTHEIRF</sequence>
<evidence type="ECO:0000256" key="1">
    <source>
        <dbReference type="SAM" id="Phobius"/>
    </source>
</evidence>
<keyword evidence="1" id="KW-0812">Transmembrane</keyword>
<proteinExistence type="predicted"/>
<accession>A0A2A4HU15</accession>
<dbReference type="RefSeq" id="WP_096614230.1">
    <property type="nucleotide sequence ID" value="NZ_NWVD01000020.1"/>
</dbReference>
<dbReference type="EMBL" id="NWVD01000020">
    <property type="protein sequence ID" value="PCG07501.1"/>
    <property type="molecule type" value="Genomic_DNA"/>
</dbReference>
<dbReference type="InterPro" id="IPR023814">
    <property type="entry name" value="His-Xaa-Ser_sys"/>
</dbReference>
<keyword evidence="3" id="KW-1185">Reference proteome</keyword>
<evidence type="ECO:0000313" key="3">
    <source>
        <dbReference type="Proteomes" id="UP000218784"/>
    </source>
</evidence>
<evidence type="ECO:0000313" key="2">
    <source>
        <dbReference type="EMBL" id="PCG07501.1"/>
    </source>
</evidence>
<keyword evidence="1" id="KW-1133">Transmembrane helix</keyword>
<feature type="transmembrane region" description="Helical" evidence="1">
    <location>
        <begin position="12"/>
        <end position="31"/>
    </location>
</feature>
<dbReference type="Proteomes" id="UP000218784">
    <property type="component" value="Unassembled WGS sequence"/>
</dbReference>
<dbReference type="AlphaFoldDB" id="A0A2A4HU15"/>
<comment type="caution">
    <text evidence="2">The sequence shown here is derived from an EMBL/GenBank/DDBJ whole genome shotgun (WGS) entry which is preliminary data.</text>
</comment>
<organism evidence="2 3">
    <name type="scientific">Sphingomonas ginsenosidimutans</name>
    <dbReference type="NCBI Taxonomy" id="862134"/>
    <lineage>
        <taxon>Bacteria</taxon>
        <taxon>Pseudomonadati</taxon>
        <taxon>Pseudomonadota</taxon>
        <taxon>Alphaproteobacteria</taxon>
        <taxon>Sphingomonadales</taxon>
        <taxon>Sphingomonadaceae</taxon>
        <taxon>Sphingomonas</taxon>
    </lineage>
</organism>
<keyword evidence="1" id="KW-0472">Membrane</keyword>
<protein>
    <submittedName>
        <fullName evidence="2">Uncharacterized protein</fullName>
    </submittedName>
</protein>
<name>A0A2A4HU15_9SPHN</name>
<dbReference type="NCBIfam" id="TIGR03982">
    <property type="entry name" value="TIGR03982 family His-Xaa-Ser system protein"/>
    <property type="match status" value="1"/>
</dbReference>
<reference evidence="2 3" key="1">
    <citation type="submission" date="2017-09" db="EMBL/GenBank/DDBJ databases">
        <title>Sphingomonas ginsenosidimutans KACC 14949, whole genome shotgun sequence.</title>
        <authorList>
            <person name="Feng G."/>
            <person name="Zhu H."/>
        </authorList>
    </citation>
    <scope>NUCLEOTIDE SEQUENCE [LARGE SCALE GENOMIC DNA]</scope>
    <source>
        <strain evidence="2 3">KACC 14949</strain>
    </source>
</reference>